<evidence type="ECO:0000256" key="1">
    <source>
        <dbReference type="SAM" id="SignalP"/>
    </source>
</evidence>
<evidence type="ECO:0008006" key="4">
    <source>
        <dbReference type="Google" id="ProtNLM"/>
    </source>
</evidence>
<keyword evidence="1" id="KW-0732">Signal</keyword>
<dbReference type="AlphaFoldDB" id="A0A1Y2I5X3"/>
<keyword evidence="3" id="KW-1185">Reference proteome</keyword>
<feature type="signal peptide" evidence="1">
    <location>
        <begin position="1"/>
        <end position="23"/>
    </location>
</feature>
<dbReference type="Proteomes" id="UP000193411">
    <property type="component" value="Unassembled WGS sequence"/>
</dbReference>
<proteinExistence type="predicted"/>
<evidence type="ECO:0000313" key="2">
    <source>
        <dbReference type="EMBL" id="ORZ41441.1"/>
    </source>
</evidence>
<comment type="caution">
    <text evidence="2">The sequence shown here is derived from an EMBL/GenBank/DDBJ whole genome shotgun (WGS) entry which is preliminary data.</text>
</comment>
<sequence length="289" mass="31816">MCRRVAPRLVLALALDLLASVSRVHKRGHGTLKVKNAGSVARDVVGARRLTCRRLGSVWVLRIRIRVGCESSRCRINSGDCEAGGTGKGQAIGARVADTCRWVVERLDEVVAGHVRGHAVHADPLLDHGNQVREALRQLGKVHTYLLHASFTTGLANGFVRLELSQELDACNTLHFGILCLDPCWRQCLQGRGGNPSPVTCFQSHVQKIALQKTHIHAVVIRRHGRAAEAYNRASLSMACLKLVLPGLGLLHALQLAIHFLAQFRERFLHPLADGWLEHVLNNTIDLLM</sequence>
<dbReference type="EMBL" id="MCFL01000001">
    <property type="protein sequence ID" value="ORZ41441.1"/>
    <property type="molecule type" value="Genomic_DNA"/>
</dbReference>
<name>A0A1Y2I5X3_9FUNG</name>
<gene>
    <name evidence="2" type="ORF">BCR44DRAFT_1422840</name>
</gene>
<protein>
    <recommendedName>
        <fullName evidence="4">Secreted protein</fullName>
    </recommendedName>
</protein>
<evidence type="ECO:0000313" key="3">
    <source>
        <dbReference type="Proteomes" id="UP000193411"/>
    </source>
</evidence>
<reference evidence="2 3" key="1">
    <citation type="submission" date="2016-07" db="EMBL/GenBank/DDBJ databases">
        <title>Pervasive Adenine N6-methylation of Active Genes in Fungi.</title>
        <authorList>
            <consortium name="DOE Joint Genome Institute"/>
            <person name="Mondo S.J."/>
            <person name="Dannebaum R.O."/>
            <person name="Kuo R.C."/>
            <person name="Labutti K."/>
            <person name="Haridas S."/>
            <person name="Kuo A."/>
            <person name="Salamov A."/>
            <person name="Ahrendt S.R."/>
            <person name="Lipzen A."/>
            <person name="Sullivan W."/>
            <person name="Andreopoulos W.B."/>
            <person name="Clum A."/>
            <person name="Lindquist E."/>
            <person name="Daum C."/>
            <person name="Ramamoorthy G.K."/>
            <person name="Gryganskyi A."/>
            <person name="Culley D."/>
            <person name="Magnuson J.K."/>
            <person name="James T.Y."/>
            <person name="O'Malley M.A."/>
            <person name="Stajich J.E."/>
            <person name="Spatafora J.W."/>
            <person name="Visel A."/>
            <person name="Grigoriev I.V."/>
        </authorList>
    </citation>
    <scope>NUCLEOTIDE SEQUENCE [LARGE SCALE GENOMIC DNA]</scope>
    <source>
        <strain evidence="2 3">PL171</strain>
    </source>
</reference>
<accession>A0A1Y2I5X3</accession>
<organism evidence="2 3">
    <name type="scientific">Catenaria anguillulae PL171</name>
    <dbReference type="NCBI Taxonomy" id="765915"/>
    <lineage>
        <taxon>Eukaryota</taxon>
        <taxon>Fungi</taxon>
        <taxon>Fungi incertae sedis</taxon>
        <taxon>Blastocladiomycota</taxon>
        <taxon>Blastocladiomycetes</taxon>
        <taxon>Blastocladiales</taxon>
        <taxon>Catenariaceae</taxon>
        <taxon>Catenaria</taxon>
    </lineage>
</organism>
<feature type="chain" id="PRO_5012666245" description="Secreted protein" evidence="1">
    <location>
        <begin position="24"/>
        <end position="289"/>
    </location>
</feature>